<dbReference type="AlphaFoldDB" id="A0A372GCH4"/>
<organism evidence="3 4">
    <name type="scientific">Actinomadura spongiicola</name>
    <dbReference type="NCBI Taxonomy" id="2303421"/>
    <lineage>
        <taxon>Bacteria</taxon>
        <taxon>Bacillati</taxon>
        <taxon>Actinomycetota</taxon>
        <taxon>Actinomycetes</taxon>
        <taxon>Streptosporangiales</taxon>
        <taxon>Thermomonosporaceae</taxon>
        <taxon>Actinomadura</taxon>
    </lineage>
</organism>
<sequence length="316" mass="34207">MQQRTLGSSGLTVGAIGLGCMGMSFAYDPATRDDEESIRVINAAIDEGVTLIDTADVYGPFTNEELVGRALRGRRDEVVLASKCGLVVRNGEITPIGRPDHIRAAVEGSLRRLNVDVIDLYQLHRVDPDVPVEDSWGAMGELVADGKVRHLGISEATVDQLAAAHSIHPIAAVQSELSLWSRDELSEVLPWCREHDAAFIAYSPLGRGFLTGALTSVDQLEADDWRRGNPRFQAKSIERNRGIVTAIADVARDRNATPAQVALAWVLALGEDIVPIPGTRRLTRLKENLAAADLHLTAANLEALATLADHVTGDRY</sequence>
<dbReference type="PANTHER" id="PTHR43625">
    <property type="entry name" value="AFLATOXIN B1 ALDEHYDE REDUCTASE"/>
    <property type="match status" value="1"/>
</dbReference>
<dbReference type="GO" id="GO:0016491">
    <property type="term" value="F:oxidoreductase activity"/>
    <property type="evidence" value="ECO:0007669"/>
    <property type="project" value="UniProtKB-KW"/>
</dbReference>
<dbReference type="PRINTS" id="PR00069">
    <property type="entry name" value="ALDKETRDTASE"/>
</dbReference>
<name>A0A372GCH4_9ACTN</name>
<dbReference type="InterPro" id="IPR023210">
    <property type="entry name" value="NADP_OxRdtase_dom"/>
</dbReference>
<dbReference type="EMBL" id="QVNQ01000007">
    <property type="protein sequence ID" value="RFS83104.1"/>
    <property type="molecule type" value="Genomic_DNA"/>
</dbReference>
<dbReference type="GO" id="GO:0005737">
    <property type="term" value="C:cytoplasm"/>
    <property type="evidence" value="ECO:0007669"/>
    <property type="project" value="TreeGrafter"/>
</dbReference>
<dbReference type="InterPro" id="IPR036812">
    <property type="entry name" value="NAD(P)_OxRdtase_dom_sf"/>
</dbReference>
<comment type="caution">
    <text evidence="3">The sequence shown here is derived from an EMBL/GenBank/DDBJ whole genome shotgun (WGS) entry which is preliminary data.</text>
</comment>
<keyword evidence="4" id="KW-1185">Reference proteome</keyword>
<protein>
    <submittedName>
        <fullName evidence="3">Aldo/keto reductase</fullName>
    </submittedName>
</protein>
<dbReference type="Proteomes" id="UP000262882">
    <property type="component" value="Unassembled WGS sequence"/>
</dbReference>
<accession>A0A372GCH4</accession>
<evidence type="ECO:0000313" key="3">
    <source>
        <dbReference type="EMBL" id="RFS83104.1"/>
    </source>
</evidence>
<dbReference type="CDD" id="cd19076">
    <property type="entry name" value="AKR_AKR13A_13D"/>
    <property type="match status" value="1"/>
</dbReference>
<dbReference type="OrthoDB" id="9768793at2"/>
<dbReference type="InterPro" id="IPR020471">
    <property type="entry name" value="AKR"/>
</dbReference>
<evidence type="ECO:0000259" key="2">
    <source>
        <dbReference type="Pfam" id="PF00248"/>
    </source>
</evidence>
<dbReference type="PANTHER" id="PTHR43625:SF40">
    <property type="entry name" value="ALDO-KETO REDUCTASE YAKC [NADP(+)]"/>
    <property type="match status" value="1"/>
</dbReference>
<reference evidence="3 4" key="1">
    <citation type="submission" date="2018-08" db="EMBL/GenBank/DDBJ databases">
        <title>Actinomadura spongicola sp. nov., isolated from marine sponge Leucetta chagosensis.</title>
        <authorList>
            <person name="Li L."/>
            <person name="Lin H.W."/>
        </authorList>
    </citation>
    <scope>NUCLEOTIDE SEQUENCE [LARGE SCALE GENOMIC DNA]</scope>
    <source>
        <strain evidence="3 4">LHW52907</strain>
    </source>
</reference>
<dbReference type="SUPFAM" id="SSF51430">
    <property type="entry name" value="NAD(P)-linked oxidoreductase"/>
    <property type="match status" value="1"/>
</dbReference>
<dbReference type="Pfam" id="PF00248">
    <property type="entry name" value="Aldo_ket_red"/>
    <property type="match status" value="1"/>
</dbReference>
<dbReference type="Gene3D" id="3.20.20.100">
    <property type="entry name" value="NADP-dependent oxidoreductase domain"/>
    <property type="match status" value="1"/>
</dbReference>
<keyword evidence="1" id="KW-0560">Oxidoreductase</keyword>
<feature type="domain" description="NADP-dependent oxidoreductase" evidence="2">
    <location>
        <begin position="16"/>
        <end position="305"/>
    </location>
</feature>
<proteinExistence type="predicted"/>
<dbReference type="PROSITE" id="PS51257">
    <property type="entry name" value="PROKAR_LIPOPROTEIN"/>
    <property type="match status" value="1"/>
</dbReference>
<evidence type="ECO:0000256" key="1">
    <source>
        <dbReference type="ARBA" id="ARBA00023002"/>
    </source>
</evidence>
<evidence type="ECO:0000313" key="4">
    <source>
        <dbReference type="Proteomes" id="UP000262882"/>
    </source>
</evidence>
<dbReference type="InterPro" id="IPR050791">
    <property type="entry name" value="Aldo-Keto_reductase"/>
</dbReference>
<gene>
    <name evidence="3" type="ORF">D0T12_23305</name>
</gene>
<dbReference type="RefSeq" id="WP_117401802.1">
    <property type="nucleotide sequence ID" value="NZ_QVNQ01000007.1"/>
</dbReference>